<dbReference type="Proteomes" id="UP001302316">
    <property type="component" value="Unassembled WGS sequence"/>
</dbReference>
<organism evidence="2 3">
    <name type="scientific">Natronospira elongata</name>
    <dbReference type="NCBI Taxonomy" id="3110268"/>
    <lineage>
        <taxon>Bacteria</taxon>
        <taxon>Pseudomonadati</taxon>
        <taxon>Pseudomonadota</taxon>
        <taxon>Gammaproteobacteria</taxon>
        <taxon>Natronospirales</taxon>
        <taxon>Natronospiraceae</taxon>
        <taxon>Natronospira</taxon>
    </lineage>
</organism>
<evidence type="ECO:0000313" key="2">
    <source>
        <dbReference type="EMBL" id="MEA5445112.1"/>
    </source>
</evidence>
<feature type="region of interest" description="Disordered" evidence="1">
    <location>
        <begin position="1"/>
        <end position="27"/>
    </location>
</feature>
<dbReference type="RefSeq" id="WP_346050743.1">
    <property type="nucleotide sequence ID" value="NZ_JAYGII010000006.1"/>
</dbReference>
<accession>A0AAP6JEI1</accession>
<evidence type="ECO:0000256" key="1">
    <source>
        <dbReference type="SAM" id="MobiDB-lite"/>
    </source>
</evidence>
<dbReference type="AlphaFoldDB" id="A0AAP6JEI1"/>
<reference evidence="2 3" key="1">
    <citation type="submission" date="2023-12" db="EMBL/GenBank/DDBJ databases">
        <title>Whole-genome sequencing of halo(alkali)philic microorganisms from hypersaline lakes.</title>
        <authorList>
            <person name="Sorokin D.Y."/>
            <person name="Merkel A.Y."/>
            <person name="Messina E."/>
            <person name="Yakimov M."/>
        </authorList>
    </citation>
    <scope>NUCLEOTIDE SEQUENCE [LARGE SCALE GENOMIC DNA]</scope>
    <source>
        <strain evidence="2 3">AB-CW1</strain>
    </source>
</reference>
<feature type="compositionally biased region" description="Basic and acidic residues" evidence="1">
    <location>
        <begin position="1"/>
        <end position="12"/>
    </location>
</feature>
<gene>
    <name evidence="2" type="ORF">VCB98_04665</name>
</gene>
<sequence>MSNWREKLRSMVEESSQSRSEQLAAQERVEKRREEIRQFIQDPVLPAFEDIKEELEKYGRVVEITPGKYKARLVVYLNDAEEFSYVIRGDAAHHMSFAWPVIRPGEEDNEVARAEIQRPGGLKRAFRLEEFTREGIIEDFLAGYKNWVQ</sequence>
<protein>
    <submittedName>
        <fullName evidence="2">Uncharacterized protein</fullName>
    </submittedName>
</protein>
<feature type="compositionally biased region" description="Polar residues" evidence="1">
    <location>
        <begin position="13"/>
        <end position="23"/>
    </location>
</feature>
<dbReference type="EMBL" id="JAYGII010000006">
    <property type="protein sequence ID" value="MEA5445112.1"/>
    <property type="molecule type" value="Genomic_DNA"/>
</dbReference>
<proteinExistence type="predicted"/>
<comment type="caution">
    <text evidence="2">The sequence shown here is derived from an EMBL/GenBank/DDBJ whole genome shotgun (WGS) entry which is preliminary data.</text>
</comment>
<keyword evidence="3" id="KW-1185">Reference proteome</keyword>
<name>A0AAP6JEI1_9GAMM</name>
<evidence type="ECO:0000313" key="3">
    <source>
        <dbReference type="Proteomes" id="UP001302316"/>
    </source>
</evidence>